<keyword evidence="2" id="KW-0479">Metal-binding</keyword>
<evidence type="ECO:0000313" key="4">
    <source>
        <dbReference type="EMBL" id="SOH94312.1"/>
    </source>
</evidence>
<dbReference type="OrthoDB" id="9761532at2"/>
<proteinExistence type="predicted"/>
<organism evidence="4 5">
    <name type="scientific">Pontivivens marinum</name>
    <dbReference type="NCBI Taxonomy" id="1690039"/>
    <lineage>
        <taxon>Bacteria</taxon>
        <taxon>Pseudomonadati</taxon>
        <taxon>Pseudomonadota</taxon>
        <taxon>Alphaproteobacteria</taxon>
        <taxon>Rhodobacterales</taxon>
        <taxon>Paracoccaceae</taxon>
        <taxon>Pontivivens</taxon>
    </lineage>
</organism>
<dbReference type="Gene3D" id="3.40.630.10">
    <property type="entry name" value="Zn peptidases"/>
    <property type="match status" value="1"/>
</dbReference>
<dbReference type="GO" id="GO:0008233">
    <property type="term" value="F:peptidase activity"/>
    <property type="evidence" value="ECO:0007669"/>
    <property type="project" value="UniProtKB-KW"/>
</dbReference>
<reference evidence="5" key="1">
    <citation type="submission" date="2017-09" db="EMBL/GenBank/DDBJ databases">
        <authorList>
            <person name="Varghese N."/>
            <person name="Submissions S."/>
        </authorList>
    </citation>
    <scope>NUCLEOTIDE SEQUENCE [LARGE SCALE GENOMIC DNA]</scope>
    <source>
        <strain evidence="5">C7</strain>
    </source>
</reference>
<gene>
    <name evidence="4" type="ORF">SAMN06273572_10410</name>
</gene>
<dbReference type="InterPro" id="IPR002933">
    <property type="entry name" value="Peptidase_M20"/>
</dbReference>
<dbReference type="EMBL" id="OCTN01000004">
    <property type="protein sequence ID" value="SOH94312.1"/>
    <property type="molecule type" value="Genomic_DNA"/>
</dbReference>
<dbReference type="RefSeq" id="WP_097929877.1">
    <property type="nucleotide sequence ID" value="NZ_OCTN01000004.1"/>
</dbReference>
<accession>A0A2C9CSS8</accession>
<dbReference type="Pfam" id="PF01546">
    <property type="entry name" value="Peptidase_M20"/>
    <property type="match status" value="1"/>
</dbReference>
<dbReference type="AlphaFoldDB" id="A0A2C9CSS8"/>
<keyword evidence="3" id="KW-0378">Hydrolase</keyword>
<sequence>MNSDRLTATDNASALARDGRFLDVLRQRIAVPTESQNADRLPDLYRYLADQIAPALQALDFECRIIDNPVEGGGPFLIAHRIEDPSLPTVLGYGHGDVVRGIPEQWREGLDPWTVTVEGERWYGRGAADNKGQHAIWIAALETTLKSRGKLGFNAKFVIETSEEIGSVGLDVLLETEAEALSCDVLLASDGPRLVRDKVDIKLGNRGAFAFDLRVKLREGSRHSGHWGGVLEDPGLILAHALASITTPRGRILVEDWLPKSVPPKVTAALKGINVDPSDPTLIMPDDWGEAGLSRAEKMYGWTSFIVLAYVTGAPEKPINGVQPDASASCQIRYTADVDETQFIPALRTHLDAHGFQQVEIVDLSKNRFPAWRTDPDNPWVDRVMTSVEKTIGYAPTLMPNSSGGLPSEIFARHLGCPVIWIPHSYGGCKQHGPDEHLLQPIVEQGLAIMTGLFWDIGADATGAQT</sequence>
<evidence type="ECO:0000256" key="2">
    <source>
        <dbReference type="ARBA" id="ARBA00022723"/>
    </source>
</evidence>
<protein>
    <submittedName>
        <fullName evidence="4">Acetylornithine deacetylase/Succinyl-diaminopimelate desuccinylase</fullName>
    </submittedName>
</protein>
<dbReference type="InterPro" id="IPR051458">
    <property type="entry name" value="Cyt/Met_Dipeptidase"/>
</dbReference>
<evidence type="ECO:0000256" key="3">
    <source>
        <dbReference type="ARBA" id="ARBA00022801"/>
    </source>
</evidence>
<dbReference type="GO" id="GO:0046872">
    <property type="term" value="F:metal ion binding"/>
    <property type="evidence" value="ECO:0007669"/>
    <property type="project" value="UniProtKB-KW"/>
</dbReference>
<dbReference type="SUPFAM" id="SSF53187">
    <property type="entry name" value="Zn-dependent exopeptidases"/>
    <property type="match status" value="1"/>
</dbReference>
<keyword evidence="5" id="KW-1185">Reference proteome</keyword>
<dbReference type="PANTHER" id="PTHR43270:SF12">
    <property type="entry name" value="SUCCINYL-DIAMINOPIMELATE DESUCCINYLASE"/>
    <property type="match status" value="1"/>
</dbReference>
<dbReference type="PANTHER" id="PTHR43270">
    <property type="entry name" value="BETA-ALA-HIS DIPEPTIDASE"/>
    <property type="match status" value="1"/>
</dbReference>
<dbReference type="Gene3D" id="3.30.70.360">
    <property type="match status" value="1"/>
</dbReference>
<evidence type="ECO:0000313" key="5">
    <source>
        <dbReference type="Proteomes" id="UP000220034"/>
    </source>
</evidence>
<name>A0A2C9CSS8_9RHOB</name>
<dbReference type="NCBIfam" id="NF005478">
    <property type="entry name" value="PRK07079.1"/>
    <property type="match status" value="1"/>
</dbReference>
<dbReference type="Proteomes" id="UP000220034">
    <property type="component" value="Unassembled WGS sequence"/>
</dbReference>
<keyword evidence="1" id="KW-0645">Protease</keyword>
<evidence type="ECO:0000256" key="1">
    <source>
        <dbReference type="ARBA" id="ARBA00022670"/>
    </source>
</evidence>
<dbReference type="GO" id="GO:0006508">
    <property type="term" value="P:proteolysis"/>
    <property type="evidence" value="ECO:0007669"/>
    <property type="project" value="UniProtKB-KW"/>
</dbReference>